<comment type="similarity">
    <text evidence="9">Belongs to the thiamine-phosphate synthase family.</text>
</comment>
<feature type="binding site" evidence="9">
    <location>
        <position position="84"/>
    </location>
    <ligand>
        <name>Mg(2+)</name>
        <dbReference type="ChEBI" id="CHEBI:18420"/>
    </ligand>
</feature>
<dbReference type="GO" id="GO:0004789">
    <property type="term" value="F:thiamine-phosphate diphosphorylase activity"/>
    <property type="evidence" value="ECO:0007669"/>
    <property type="project" value="UniProtKB-UniRule"/>
</dbReference>
<dbReference type="SUPFAM" id="SSF51391">
    <property type="entry name" value="Thiamin phosphate synthase"/>
    <property type="match status" value="1"/>
</dbReference>
<evidence type="ECO:0000313" key="11">
    <source>
        <dbReference type="EMBL" id="TCO77481.1"/>
    </source>
</evidence>
<evidence type="ECO:0000256" key="8">
    <source>
        <dbReference type="ARBA" id="ARBA00047883"/>
    </source>
</evidence>
<dbReference type="InterPro" id="IPR036206">
    <property type="entry name" value="ThiamineP_synth_sf"/>
</dbReference>
<dbReference type="CDD" id="cd00564">
    <property type="entry name" value="TMP_TenI"/>
    <property type="match status" value="1"/>
</dbReference>
<protein>
    <recommendedName>
        <fullName evidence="9">Thiamine-phosphate synthase</fullName>
        <shortName evidence="9">TP synthase</shortName>
        <shortName evidence="9">TPS</shortName>
        <ecNumber evidence="9">2.5.1.3</ecNumber>
    </recommendedName>
    <alternativeName>
        <fullName evidence="9">Thiamine-phosphate pyrophosphorylase</fullName>
        <shortName evidence="9">TMP pyrophosphorylase</shortName>
        <shortName evidence="9">TMP-PPase</shortName>
    </alternativeName>
</protein>
<accession>A0A4R2KSX6</accession>
<dbReference type="PANTHER" id="PTHR20857:SF15">
    <property type="entry name" value="THIAMINE-PHOSPHATE SYNTHASE"/>
    <property type="match status" value="1"/>
</dbReference>
<keyword evidence="5 9" id="KW-0784">Thiamine biosynthesis</keyword>
<evidence type="ECO:0000259" key="10">
    <source>
        <dbReference type="Pfam" id="PF02581"/>
    </source>
</evidence>
<dbReference type="GO" id="GO:0009229">
    <property type="term" value="P:thiamine diphosphate biosynthetic process"/>
    <property type="evidence" value="ECO:0007669"/>
    <property type="project" value="UniProtKB-UniRule"/>
</dbReference>
<dbReference type="PANTHER" id="PTHR20857">
    <property type="entry name" value="THIAMINE-PHOSPHATE PYROPHOSPHORYLASE"/>
    <property type="match status" value="1"/>
</dbReference>
<dbReference type="EC" id="2.5.1.3" evidence="9"/>
<feature type="binding site" evidence="9">
    <location>
        <position position="64"/>
    </location>
    <ligand>
        <name>4-amino-2-methyl-5-(diphosphooxymethyl)pyrimidine</name>
        <dbReference type="ChEBI" id="CHEBI:57841"/>
    </ligand>
</feature>
<feature type="binding site" evidence="9">
    <location>
        <position position="99"/>
    </location>
    <ligand>
        <name>4-amino-2-methyl-5-(diphosphooxymethyl)pyrimidine</name>
        <dbReference type="ChEBI" id="CHEBI:57841"/>
    </ligand>
</feature>
<comment type="cofactor">
    <cofactor evidence="9">
        <name>Mg(2+)</name>
        <dbReference type="ChEBI" id="CHEBI:18420"/>
    </cofactor>
    <text evidence="9">Binds 1 Mg(2+) ion per subunit.</text>
</comment>
<dbReference type="InterPro" id="IPR034291">
    <property type="entry name" value="TMP_synthase"/>
</dbReference>
<reference evidence="11 12" key="1">
    <citation type="submission" date="2019-03" db="EMBL/GenBank/DDBJ databases">
        <title>Genomic Encyclopedia of Type Strains, Phase IV (KMG-IV): sequencing the most valuable type-strain genomes for metagenomic binning, comparative biology and taxonomic classification.</title>
        <authorList>
            <person name="Goeker M."/>
        </authorList>
    </citation>
    <scope>NUCLEOTIDE SEQUENCE [LARGE SCALE GENOMIC DNA]</scope>
    <source>
        <strain evidence="11 12">DSM 102940</strain>
    </source>
</reference>
<evidence type="ECO:0000256" key="7">
    <source>
        <dbReference type="ARBA" id="ARBA00047851"/>
    </source>
</evidence>
<organism evidence="11 12">
    <name type="scientific">Marinisporobacter balticus</name>
    <dbReference type="NCBI Taxonomy" id="2018667"/>
    <lineage>
        <taxon>Bacteria</taxon>
        <taxon>Bacillati</taxon>
        <taxon>Bacillota</taxon>
        <taxon>Clostridia</taxon>
        <taxon>Peptostreptococcales</taxon>
        <taxon>Thermotaleaceae</taxon>
        <taxon>Marinisporobacter</taxon>
    </lineage>
</organism>
<dbReference type="GO" id="GO:0005737">
    <property type="term" value="C:cytoplasm"/>
    <property type="evidence" value="ECO:0007669"/>
    <property type="project" value="TreeGrafter"/>
</dbReference>
<dbReference type="HAMAP" id="MF_00097">
    <property type="entry name" value="TMP_synthase"/>
    <property type="match status" value="1"/>
</dbReference>
<gene>
    <name evidence="9" type="primary">thiE</name>
    <name evidence="11" type="ORF">EV214_106128</name>
</gene>
<comment type="caution">
    <text evidence="9">Lacks conserved residue(s) required for the propagation of feature annotation.</text>
</comment>
<evidence type="ECO:0000256" key="5">
    <source>
        <dbReference type="ARBA" id="ARBA00022977"/>
    </source>
</evidence>
<name>A0A4R2KSX6_9FIRM</name>
<feature type="domain" description="Thiamine phosphate synthase/TenI" evidence="10">
    <location>
        <begin position="2"/>
        <end position="178"/>
    </location>
</feature>
<dbReference type="Gene3D" id="3.20.20.70">
    <property type="entry name" value="Aldolase class I"/>
    <property type="match status" value="1"/>
</dbReference>
<evidence type="ECO:0000256" key="4">
    <source>
        <dbReference type="ARBA" id="ARBA00022842"/>
    </source>
</evidence>
<comment type="caution">
    <text evidence="11">The sequence shown here is derived from an EMBL/GenBank/DDBJ whole genome shotgun (WGS) entry which is preliminary data.</text>
</comment>
<keyword evidence="4 9" id="KW-0460">Magnesium</keyword>
<evidence type="ECO:0000256" key="2">
    <source>
        <dbReference type="ARBA" id="ARBA00022679"/>
    </source>
</evidence>
<evidence type="ECO:0000313" key="12">
    <source>
        <dbReference type="Proteomes" id="UP000294919"/>
    </source>
</evidence>
<dbReference type="AlphaFoldDB" id="A0A4R2KSX6"/>
<dbReference type="RefSeq" id="WP_132244037.1">
    <property type="nucleotide sequence ID" value="NZ_SLWV01000006.1"/>
</dbReference>
<evidence type="ECO:0000256" key="9">
    <source>
        <dbReference type="HAMAP-Rule" id="MF_00097"/>
    </source>
</evidence>
<sequence>MLFLITNRKIIKKDTLLQIIEKAVAGGVDAIILREKDLGYDELYKIAEEIKEKIEGKNTYLIINGNLAVAKDIKADGYHVGFHDLMTEKPDWNGFLGVSVHSVEEAILAEKNGARYLLASHIFETACKKGLEPRGIDFIKEIKVYVNIPVIALGGIKLENVEEVFGVGVEGIAVMSAIMCADDPYSVANKFKNKICTAL</sequence>
<dbReference type="GO" id="GO:0009228">
    <property type="term" value="P:thiamine biosynthetic process"/>
    <property type="evidence" value="ECO:0007669"/>
    <property type="project" value="UniProtKB-KW"/>
</dbReference>
<evidence type="ECO:0000256" key="6">
    <source>
        <dbReference type="ARBA" id="ARBA00047334"/>
    </source>
</evidence>
<evidence type="ECO:0000256" key="3">
    <source>
        <dbReference type="ARBA" id="ARBA00022723"/>
    </source>
</evidence>
<dbReference type="EMBL" id="SLWV01000006">
    <property type="protein sequence ID" value="TCO77481.1"/>
    <property type="molecule type" value="Genomic_DNA"/>
</dbReference>
<dbReference type="Proteomes" id="UP000294919">
    <property type="component" value="Unassembled WGS sequence"/>
</dbReference>
<dbReference type="InterPro" id="IPR022998">
    <property type="entry name" value="ThiamineP_synth_TenI"/>
</dbReference>
<keyword evidence="2 9" id="KW-0808">Transferase</keyword>
<feature type="binding site" evidence="9">
    <location>
        <position position="128"/>
    </location>
    <ligand>
        <name>4-amino-2-methyl-5-(diphosphooxymethyl)pyrimidine</name>
        <dbReference type="ChEBI" id="CHEBI:57841"/>
    </ligand>
</feature>
<dbReference type="OrthoDB" id="9815348at2"/>
<feature type="binding site" evidence="9">
    <location>
        <position position="155"/>
    </location>
    <ligand>
        <name>2-[(2R,5Z)-2-carboxy-4-methylthiazol-5(2H)-ylidene]ethyl phosphate</name>
        <dbReference type="ChEBI" id="CHEBI:62899"/>
    </ligand>
</feature>
<comment type="pathway">
    <text evidence="1 9">Cofactor biosynthesis; thiamine diphosphate biosynthesis; thiamine phosphate from 4-amino-2-methyl-5-diphosphomethylpyrimidine and 4-methyl-5-(2-phosphoethyl)-thiazole: step 1/1.</text>
</comment>
<dbReference type="GO" id="GO:0000287">
    <property type="term" value="F:magnesium ion binding"/>
    <property type="evidence" value="ECO:0007669"/>
    <property type="project" value="UniProtKB-UniRule"/>
</dbReference>
<comment type="catalytic activity">
    <reaction evidence="7 9">
        <text>2-(2-carboxy-4-methylthiazol-5-yl)ethyl phosphate + 4-amino-2-methyl-5-(diphosphooxymethyl)pyrimidine + 2 H(+) = thiamine phosphate + CO2 + diphosphate</text>
        <dbReference type="Rhea" id="RHEA:47848"/>
        <dbReference type="ChEBI" id="CHEBI:15378"/>
        <dbReference type="ChEBI" id="CHEBI:16526"/>
        <dbReference type="ChEBI" id="CHEBI:33019"/>
        <dbReference type="ChEBI" id="CHEBI:37575"/>
        <dbReference type="ChEBI" id="CHEBI:57841"/>
        <dbReference type="ChEBI" id="CHEBI:62890"/>
        <dbReference type="EC" id="2.5.1.3"/>
    </reaction>
</comment>
<keyword evidence="12" id="KW-1185">Reference proteome</keyword>
<dbReference type="UniPathway" id="UPA00060">
    <property type="reaction ID" value="UER00141"/>
</dbReference>
<dbReference type="Pfam" id="PF02581">
    <property type="entry name" value="TMP-TENI"/>
    <property type="match status" value="1"/>
</dbReference>
<proteinExistence type="inferred from homology"/>
<comment type="catalytic activity">
    <reaction evidence="8 9">
        <text>2-[(2R,5Z)-2-carboxy-4-methylthiazol-5(2H)-ylidene]ethyl phosphate + 4-amino-2-methyl-5-(diphosphooxymethyl)pyrimidine + 2 H(+) = thiamine phosphate + CO2 + diphosphate</text>
        <dbReference type="Rhea" id="RHEA:47844"/>
        <dbReference type="ChEBI" id="CHEBI:15378"/>
        <dbReference type="ChEBI" id="CHEBI:16526"/>
        <dbReference type="ChEBI" id="CHEBI:33019"/>
        <dbReference type="ChEBI" id="CHEBI:37575"/>
        <dbReference type="ChEBI" id="CHEBI:57841"/>
        <dbReference type="ChEBI" id="CHEBI:62899"/>
        <dbReference type="EC" id="2.5.1.3"/>
    </reaction>
</comment>
<evidence type="ECO:0000256" key="1">
    <source>
        <dbReference type="ARBA" id="ARBA00005165"/>
    </source>
</evidence>
<comment type="function">
    <text evidence="9">Condenses 4-methyl-5-(beta-hydroxyethyl)thiazole monophosphate (THZ-P) and 2-methyl-4-amino-5-hydroxymethyl pyrimidine pyrophosphate (HMP-PP) to form thiamine monophosphate (TMP).</text>
</comment>
<keyword evidence="3 9" id="KW-0479">Metal-binding</keyword>
<dbReference type="InterPro" id="IPR013785">
    <property type="entry name" value="Aldolase_TIM"/>
</dbReference>
<comment type="catalytic activity">
    <reaction evidence="6 9">
        <text>4-methyl-5-(2-phosphooxyethyl)-thiazole + 4-amino-2-methyl-5-(diphosphooxymethyl)pyrimidine + H(+) = thiamine phosphate + diphosphate</text>
        <dbReference type="Rhea" id="RHEA:22328"/>
        <dbReference type="ChEBI" id="CHEBI:15378"/>
        <dbReference type="ChEBI" id="CHEBI:33019"/>
        <dbReference type="ChEBI" id="CHEBI:37575"/>
        <dbReference type="ChEBI" id="CHEBI:57841"/>
        <dbReference type="ChEBI" id="CHEBI:58296"/>
        <dbReference type="EC" id="2.5.1.3"/>
    </reaction>
</comment>